<evidence type="ECO:0000313" key="2">
    <source>
        <dbReference type="EMBL" id="RAK37986.1"/>
    </source>
</evidence>
<dbReference type="EMBL" id="QLMJ01000006">
    <property type="protein sequence ID" value="RAK37986.1"/>
    <property type="molecule type" value="Genomic_DNA"/>
</dbReference>
<dbReference type="Proteomes" id="UP000249341">
    <property type="component" value="Unassembled WGS sequence"/>
</dbReference>
<evidence type="ECO:0000313" key="3">
    <source>
        <dbReference type="Proteomes" id="UP000249341"/>
    </source>
</evidence>
<keyword evidence="3" id="KW-1185">Reference proteome</keyword>
<proteinExistence type="predicted"/>
<gene>
    <name evidence="2" type="ORF">B0I29_106255</name>
</gene>
<protein>
    <recommendedName>
        <fullName evidence="4">Pyridoxamine 5'-phosphate oxidase</fullName>
    </recommendedName>
</protein>
<organism evidence="2 3">
    <name type="scientific">Actinoplanes lutulentus</name>
    <dbReference type="NCBI Taxonomy" id="1287878"/>
    <lineage>
        <taxon>Bacteria</taxon>
        <taxon>Bacillati</taxon>
        <taxon>Actinomycetota</taxon>
        <taxon>Actinomycetes</taxon>
        <taxon>Micromonosporales</taxon>
        <taxon>Micromonosporaceae</taxon>
        <taxon>Actinoplanes</taxon>
    </lineage>
</organism>
<evidence type="ECO:0008006" key="4">
    <source>
        <dbReference type="Google" id="ProtNLM"/>
    </source>
</evidence>
<name>A0A327ZC66_9ACTN</name>
<evidence type="ECO:0000256" key="1">
    <source>
        <dbReference type="SAM" id="MobiDB-lite"/>
    </source>
</evidence>
<feature type="compositionally biased region" description="Basic and acidic residues" evidence="1">
    <location>
        <begin position="142"/>
        <end position="154"/>
    </location>
</feature>
<sequence length="164" mass="17126">MTSGVLDEAIKKAAIAWISVGDGPAYALWCMPAENSIVVVSGPGEQFAPGLAEADRATVRLRGDHGGLIVVTEAVVERLVPGSEEWGSIAPALAGKRLNASGSADEVAARWAANDCAVVRLVPAAESAVGAPDLPAESAAEAPRETPARVETRKPFRLHRVRKR</sequence>
<accession>A0A327ZC66</accession>
<dbReference type="AlphaFoldDB" id="A0A327ZC66"/>
<reference evidence="2 3" key="1">
    <citation type="submission" date="2018-06" db="EMBL/GenBank/DDBJ databases">
        <title>Genomic Encyclopedia of Type Strains, Phase III (KMG-III): the genomes of soil and plant-associated and newly described type strains.</title>
        <authorList>
            <person name="Whitman W."/>
        </authorList>
    </citation>
    <scope>NUCLEOTIDE SEQUENCE [LARGE SCALE GENOMIC DNA]</scope>
    <source>
        <strain evidence="2 3">CGMCC 4.7090</strain>
    </source>
</reference>
<feature type="compositionally biased region" description="Basic residues" evidence="1">
    <location>
        <begin position="155"/>
        <end position="164"/>
    </location>
</feature>
<feature type="region of interest" description="Disordered" evidence="1">
    <location>
        <begin position="128"/>
        <end position="164"/>
    </location>
</feature>
<comment type="caution">
    <text evidence="2">The sequence shown here is derived from an EMBL/GenBank/DDBJ whole genome shotgun (WGS) entry which is preliminary data.</text>
</comment>